<keyword evidence="7" id="KW-0720">Serine protease</keyword>
<dbReference type="PANTHER" id="PTHR42987">
    <property type="entry name" value="PEPTIDASE S49"/>
    <property type="match status" value="1"/>
</dbReference>
<dbReference type="InterPro" id="IPR047272">
    <property type="entry name" value="S49_SppA_C"/>
</dbReference>
<evidence type="ECO:0000256" key="10">
    <source>
        <dbReference type="SAM" id="Phobius"/>
    </source>
</evidence>
<dbReference type="GO" id="GO:0004252">
    <property type="term" value="F:serine-type endopeptidase activity"/>
    <property type="evidence" value="ECO:0007669"/>
    <property type="project" value="InterPro"/>
</dbReference>
<feature type="domain" description="Peptidase S49 N-terminal proteobacteria" evidence="12">
    <location>
        <begin position="17"/>
        <end position="147"/>
    </location>
</feature>
<gene>
    <name evidence="13" type="ordered locus">lpg0855</name>
</gene>
<evidence type="ECO:0000256" key="2">
    <source>
        <dbReference type="ARBA" id="ARBA00008683"/>
    </source>
</evidence>
<evidence type="ECO:0000256" key="9">
    <source>
        <dbReference type="ARBA" id="ARBA00023136"/>
    </source>
</evidence>
<keyword evidence="3" id="KW-1003">Cell membrane</keyword>
<evidence type="ECO:0000256" key="1">
    <source>
        <dbReference type="ARBA" id="ARBA00004236"/>
    </source>
</evidence>
<dbReference type="PaxDb" id="272624-lpg0855"/>
<dbReference type="EMBL" id="AE017354">
    <property type="protein sequence ID" value="AAU26943.1"/>
    <property type="molecule type" value="Genomic_DNA"/>
</dbReference>
<feature type="domain" description="Peptidase S49" evidence="11">
    <location>
        <begin position="151"/>
        <end position="294"/>
    </location>
</feature>
<dbReference type="STRING" id="272624.lpg0855"/>
<evidence type="ECO:0000256" key="8">
    <source>
        <dbReference type="ARBA" id="ARBA00022989"/>
    </source>
</evidence>
<keyword evidence="6 13" id="KW-0378">Hydrolase</keyword>
<accession>Q5ZX77</accession>
<dbReference type="eggNOG" id="COG0616">
    <property type="taxonomic scope" value="Bacteria"/>
</dbReference>
<keyword evidence="14" id="KW-1185">Reference proteome</keyword>
<sequence>MDDRHNLLYFLQRYMMEFLSEYGMFLLKCITLVIALLILLAGIFSMGRKTKPKLEITSLNEEYQHLNALMNKEILGKKPGKKKKDKTKRPVLYVIDFSGDIKATQVEQLRDEVTSVLSIAKPEDEVLVRLESPGGAVNGYGLAASQLQRIRDKKIPLTVSIDKMAASGGYLMACVANKIIAAPFAIIGSIGVVAQIPNFHRWLKKNNIDVELLTAGEYKRTLTLFAENTEKGRKKFQEDLEKIHTAFREYVLKNRSQLDIDKVATGEHWIAKDAFDLRLVDKLATSDEYLIEKMAEFNAFKLTVLAKLPIISKVLKPAMRLIHPWI</sequence>
<dbReference type="DNASU" id="3079616"/>
<evidence type="ECO:0000259" key="12">
    <source>
        <dbReference type="Pfam" id="PF08496"/>
    </source>
</evidence>
<evidence type="ECO:0000256" key="5">
    <source>
        <dbReference type="ARBA" id="ARBA00022692"/>
    </source>
</evidence>
<dbReference type="Pfam" id="PF01343">
    <property type="entry name" value="Peptidase_S49"/>
    <property type="match status" value="1"/>
</dbReference>
<comment type="similarity">
    <text evidence="2">Belongs to the peptidase S49 family.</text>
</comment>
<feature type="transmembrane region" description="Helical" evidence="10">
    <location>
        <begin position="22"/>
        <end position="44"/>
    </location>
</feature>
<proteinExistence type="inferred from homology"/>
<evidence type="ECO:0000256" key="3">
    <source>
        <dbReference type="ARBA" id="ARBA00022475"/>
    </source>
</evidence>
<dbReference type="KEGG" id="lpn:lpg0855"/>
<keyword evidence="9 10" id="KW-0472">Membrane</keyword>
<dbReference type="Gene3D" id="3.90.226.10">
    <property type="entry name" value="2-enoyl-CoA Hydratase, Chain A, domain 1"/>
    <property type="match status" value="1"/>
</dbReference>
<dbReference type="AlphaFoldDB" id="Q5ZX77"/>
<dbReference type="CDD" id="cd07023">
    <property type="entry name" value="S49_Sppa_N_C"/>
    <property type="match status" value="1"/>
</dbReference>
<dbReference type="InterPro" id="IPR029045">
    <property type="entry name" value="ClpP/crotonase-like_dom_sf"/>
</dbReference>
<keyword evidence="4 13" id="KW-0645">Protease</keyword>
<dbReference type="Gene3D" id="6.20.330.10">
    <property type="match status" value="1"/>
</dbReference>
<evidence type="ECO:0000259" key="11">
    <source>
        <dbReference type="Pfam" id="PF01343"/>
    </source>
</evidence>
<organism evidence="13 14">
    <name type="scientific">Legionella pneumophila subsp. pneumophila (strain Philadelphia 1 / ATCC 33152 / DSM 7513)</name>
    <dbReference type="NCBI Taxonomy" id="272624"/>
    <lineage>
        <taxon>Bacteria</taxon>
        <taxon>Pseudomonadati</taxon>
        <taxon>Pseudomonadota</taxon>
        <taxon>Gammaproteobacteria</taxon>
        <taxon>Legionellales</taxon>
        <taxon>Legionellaceae</taxon>
        <taxon>Legionella</taxon>
    </lineage>
</organism>
<evidence type="ECO:0000256" key="6">
    <source>
        <dbReference type="ARBA" id="ARBA00022801"/>
    </source>
</evidence>
<comment type="subcellular location">
    <subcellularLocation>
        <location evidence="1">Cell membrane</location>
    </subcellularLocation>
</comment>
<evidence type="ECO:0000256" key="4">
    <source>
        <dbReference type="ARBA" id="ARBA00022670"/>
    </source>
</evidence>
<evidence type="ECO:0000313" key="14">
    <source>
        <dbReference type="Proteomes" id="UP000000609"/>
    </source>
</evidence>
<dbReference type="GO" id="GO:0005886">
    <property type="term" value="C:plasma membrane"/>
    <property type="evidence" value="ECO:0007669"/>
    <property type="project" value="UniProtKB-SubCell"/>
</dbReference>
<evidence type="ECO:0000313" key="13">
    <source>
        <dbReference type="EMBL" id="AAU26943.1"/>
    </source>
</evidence>
<dbReference type="GO" id="GO:0006508">
    <property type="term" value="P:proteolysis"/>
    <property type="evidence" value="ECO:0007669"/>
    <property type="project" value="UniProtKB-KW"/>
</dbReference>
<dbReference type="Proteomes" id="UP000000609">
    <property type="component" value="Chromosome"/>
</dbReference>
<dbReference type="EC" id="3.4.21.-" evidence="13"/>
<dbReference type="InterPro" id="IPR002142">
    <property type="entry name" value="Peptidase_S49"/>
</dbReference>
<dbReference type="PATRIC" id="fig|272624.6.peg.886"/>
<dbReference type="OrthoDB" id="5614232at2"/>
<keyword evidence="8 10" id="KW-1133">Transmembrane helix</keyword>
<dbReference type="Pfam" id="PF08496">
    <property type="entry name" value="Peptidase_S49_N"/>
    <property type="match status" value="1"/>
</dbReference>
<protein>
    <submittedName>
        <fullName evidence="13">Signal peptide peptidase SppA (Protease IV)</fullName>
        <ecNumber evidence="13">3.4.21.-</ecNumber>
    </submittedName>
</protein>
<name>Q5ZX77_LEGPH</name>
<dbReference type="HOGENOM" id="CLU_070316_0_0_6"/>
<dbReference type="InterPro" id="IPR013703">
    <property type="entry name" value="Peptidase_S49_N_proteobac"/>
</dbReference>
<reference evidence="13 14" key="1">
    <citation type="journal article" date="2004" name="Science">
        <title>The genomic sequence of the accidental pathogen Legionella pneumophila.</title>
        <authorList>
            <person name="Chien M."/>
            <person name="Morozova I."/>
            <person name="Shi S."/>
            <person name="Sheng H."/>
            <person name="Chen J."/>
            <person name="Gomez S.M."/>
            <person name="Asamani G."/>
            <person name="Hill K."/>
            <person name="Nuara J."/>
            <person name="Feder M."/>
            <person name="Rineer J."/>
            <person name="Greenberg J.J."/>
            <person name="Steshenko V."/>
            <person name="Park S.H."/>
            <person name="Zhao B."/>
            <person name="Teplitskaya E."/>
            <person name="Edwards J.R."/>
            <person name="Pampou S."/>
            <person name="Georghiou A."/>
            <person name="Chou I.C."/>
            <person name="Iannuccilli W."/>
            <person name="Ulz M.E."/>
            <person name="Kim D.H."/>
            <person name="Geringer-Sameth A."/>
            <person name="Goldsberry C."/>
            <person name="Morozov P."/>
            <person name="Fischer S.G."/>
            <person name="Segal G."/>
            <person name="Qu X."/>
            <person name="Rzhetsky A."/>
            <person name="Zhang P."/>
            <person name="Cayanis E."/>
            <person name="De Jong P.J."/>
            <person name="Ju J."/>
            <person name="Kalachikov S."/>
            <person name="Shuman H.A."/>
            <person name="Russo J.J."/>
        </authorList>
    </citation>
    <scope>NUCLEOTIDE SEQUENCE [LARGE SCALE GENOMIC DNA]</scope>
    <source>
        <strain evidence="14">Philadelphia 1 / ATCC 33152 / DSM 7513</strain>
    </source>
</reference>
<dbReference type="NCBIfam" id="NF008745">
    <property type="entry name" value="PRK11778.1"/>
    <property type="match status" value="1"/>
</dbReference>
<evidence type="ECO:0000256" key="7">
    <source>
        <dbReference type="ARBA" id="ARBA00022825"/>
    </source>
</evidence>
<keyword evidence="5 10" id="KW-0812">Transmembrane</keyword>
<dbReference type="SUPFAM" id="SSF52096">
    <property type="entry name" value="ClpP/crotonase"/>
    <property type="match status" value="1"/>
</dbReference>
<dbReference type="PANTHER" id="PTHR42987:SF4">
    <property type="entry name" value="PROTEASE SOHB-RELATED"/>
    <property type="match status" value="1"/>
</dbReference>